<keyword evidence="2" id="KW-1185">Reference proteome</keyword>
<accession>A0ABN9QR51</accession>
<comment type="caution">
    <text evidence="1">The sequence shown here is derived from an EMBL/GenBank/DDBJ whole genome shotgun (WGS) entry which is preliminary data.</text>
</comment>
<dbReference type="Proteomes" id="UP001189429">
    <property type="component" value="Unassembled WGS sequence"/>
</dbReference>
<dbReference type="EMBL" id="CAUYUJ010004047">
    <property type="protein sequence ID" value="CAK0807945.1"/>
    <property type="molecule type" value="Genomic_DNA"/>
</dbReference>
<feature type="non-terminal residue" evidence="1">
    <location>
        <position position="68"/>
    </location>
</feature>
<sequence>ECDDSLAGGAWLPEDAGHLALVRAEVSRELTLDNLMECALADPAAGSALVGKPNLEHLRNALNHLGYE</sequence>
<proteinExistence type="predicted"/>
<organism evidence="1 2">
    <name type="scientific">Prorocentrum cordatum</name>
    <dbReference type="NCBI Taxonomy" id="2364126"/>
    <lineage>
        <taxon>Eukaryota</taxon>
        <taxon>Sar</taxon>
        <taxon>Alveolata</taxon>
        <taxon>Dinophyceae</taxon>
        <taxon>Prorocentrales</taxon>
        <taxon>Prorocentraceae</taxon>
        <taxon>Prorocentrum</taxon>
    </lineage>
</organism>
<name>A0ABN9QR51_9DINO</name>
<feature type="non-terminal residue" evidence="1">
    <location>
        <position position="1"/>
    </location>
</feature>
<reference evidence="1" key="1">
    <citation type="submission" date="2023-10" db="EMBL/GenBank/DDBJ databases">
        <authorList>
            <person name="Chen Y."/>
            <person name="Shah S."/>
            <person name="Dougan E. K."/>
            <person name="Thang M."/>
            <person name="Chan C."/>
        </authorList>
    </citation>
    <scope>NUCLEOTIDE SEQUENCE [LARGE SCALE GENOMIC DNA]</scope>
</reference>
<protein>
    <submittedName>
        <fullName evidence="1">Uncharacterized protein</fullName>
    </submittedName>
</protein>
<gene>
    <name evidence="1" type="ORF">PCOR1329_LOCUS13669</name>
</gene>
<evidence type="ECO:0000313" key="2">
    <source>
        <dbReference type="Proteomes" id="UP001189429"/>
    </source>
</evidence>
<evidence type="ECO:0000313" key="1">
    <source>
        <dbReference type="EMBL" id="CAK0807945.1"/>
    </source>
</evidence>